<keyword evidence="11" id="KW-1185">Reference proteome</keyword>
<evidence type="ECO:0000256" key="7">
    <source>
        <dbReference type="RuleBase" id="RU363032"/>
    </source>
</evidence>
<evidence type="ECO:0000313" key="10">
    <source>
        <dbReference type="EMBL" id="GIJ67448.1"/>
    </source>
</evidence>
<keyword evidence="5 7" id="KW-1133">Transmembrane helix</keyword>
<evidence type="ECO:0000256" key="3">
    <source>
        <dbReference type="ARBA" id="ARBA00022475"/>
    </source>
</evidence>
<dbReference type="EMBL" id="BOPH01000026">
    <property type="protein sequence ID" value="GIJ67448.1"/>
    <property type="molecule type" value="Genomic_DNA"/>
</dbReference>
<sequence>MGLVRFGPRFWVAFGIAAFITLFGVLGPYILTDKVPTDVVGGLYDEPSSKAWLGTDNLGHDVWTNLIYGTRTSLYVGLIAGAIATVVGVVIGTLAGYRGGWLDELLMGVTNVVLTIPPIVVLILIAIALQTRSATGVAVVIAATAWTWLARAVRAQASSVRAREHLDIARLSGARTVSLIVFDVVPYMLSYIVMAFVLQVSSAVLAEAALSLLGLGPSDGVSLGMMLHWSLAWEAVRTGAWWAFVPPTLLLTLIAFSLLMMQSSLDEVFNPRLRRGSTKLRKRRPITPPAGGGGSVADADQPATAPVGPAAPAAPVVSGVRTDRTAEA</sequence>
<feature type="transmembrane region" description="Helical" evidence="7">
    <location>
        <begin position="239"/>
        <end position="261"/>
    </location>
</feature>
<keyword evidence="6 7" id="KW-0472">Membrane</keyword>
<dbReference type="SUPFAM" id="SSF161098">
    <property type="entry name" value="MetI-like"/>
    <property type="match status" value="1"/>
</dbReference>
<evidence type="ECO:0000313" key="11">
    <source>
        <dbReference type="Proteomes" id="UP000635606"/>
    </source>
</evidence>
<dbReference type="Pfam" id="PF00528">
    <property type="entry name" value="BPD_transp_1"/>
    <property type="match status" value="1"/>
</dbReference>
<dbReference type="InterPro" id="IPR035906">
    <property type="entry name" value="MetI-like_sf"/>
</dbReference>
<feature type="transmembrane region" description="Helical" evidence="7">
    <location>
        <begin position="74"/>
        <end position="97"/>
    </location>
</feature>
<evidence type="ECO:0000259" key="9">
    <source>
        <dbReference type="PROSITE" id="PS50928"/>
    </source>
</evidence>
<feature type="transmembrane region" description="Helical" evidence="7">
    <location>
        <begin position="174"/>
        <end position="198"/>
    </location>
</feature>
<keyword evidence="2 7" id="KW-0813">Transport</keyword>
<feature type="transmembrane region" description="Helical" evidence="7">
    <location>
        <begin position="12"/>
        <end position="31"/>
    </location>
</feature>
<evidence type="ECO:0000256" key="8">
    <source>
        <dbReference type="SAM" id="MobiDB-lite"/>
    </source>
</evidence>
<evidence type="ECO:0000256" key="4">
    <source>
        <dbReference type="ARBA" id="ARBA00022692"/>
    </source>
</evidence>
<proteinExistence type="inferred from homology"/>
<keyword evidence="4 7" id="KW-0812">Transmembrane</keyword>
<dbReference type="GO" id="GO:0005886">
    <property type="term" value="C:plasma membrane"/>
    <property type="evidence" value="ECO:0007669"/>
    <property type="project" value="UniProtKB-SubCell"/>
</dbReference>
<comment type="subcellular location">
    <subcellularLocation>
        <location evidence="1 7">Cell membrane</location>
        <topology evidence="1 7">Multi-pass membrane protein</topology>
    </subcellularLocation>
</comment>
<feature type="region of interest" description="Disordered" evidence="8">
    <location>
        <begin position="279"/>
        <end position="328"/>
    </location>
</feature>
<feature type="domain" description="ABC transmembrane type-1" evidence="9">
    <location>
        <begin position="70"/>
        <end position="262"/>
    </location>
</feature>
<evidence type="ECO:0000256" key="5">
    <source>
        <dbReference type="ARBA" id="ARBA00022989"/>
    </source>
</evidence>
<protein>
    <submittedName>
        <fullName evidence="10">Peptide ABC transporter permease</fullName>
    </submittedName>
</protein>
<dbReference type="Gene3D" id="1.10.3720.10">
    <property type="entry name" value="MetI-like"/>
    <property type="match status" value="1"/>
</dbReference>
<evidence type="ECO:0000256" key="6">
    <source>
        <dbReference type="ARBA" id="ARBA00023136"/>
    </source>
</evidence>
<feature type="transmembrane region" description="Helical" evidence="7">
    <location>
        <begin position="109"/>
        <end position="129"/>
    </location>
</feature>
<dbReference type="CDD" id="cd06261">
    <property type="entry name" value="TM_PBP2"/>
    <property type="match status" value="1"/>
</dbReference>
<dbReference type="AlphaFoldDB" id="A0A8J3ZSW4"/>
<dbReference type="PANTHER" id="PTHR43386:SF1">
    <property type="entry name" value="D,D-DIPEPTIDE TRANSPORT SYSTEM PERMEASE PROTEIN DDPC-RELATED"/>
    <property type="match status" value="1"/>
</dbReference>
<dbReference type="RefSeq" id="WP_203927413.1">
    <property type="nucleotide sequence ID" value="NZ_BOPH01000026.1"/>
</dbReference>
<dbReference type="Proteomes" id="UP000635606">
    <property type="component" value="Unassembled WGS sequence"/>
</dbReference>
<dbReference type="InterPro" id="IPR000515">
    <property type="entry name" value="MetI-like"/>
</dbReference>
<evidence type="ECO:0000256" key="2">
    <source>
        <dbReference type="ARBA" id="ARBA00022448"/>
    </source>
</evidence>
<name>A0A8J3ZSW4_9ACTN</name>
<comment type="caution">
    <text evidence="10">The sequence shown here is derived from an EMBL/GenBank/DDBJ whole genome shotgun (WGS) entry which is preliminary data.</text>
</comment>
<organism evidence="10 11">
    <name type="scientific">Virgisporangium ochraceum</name>
    <dbReference type="NCBI Taxonomy" id="65505"/>
    <lineage>
        <taxon>Bacteria</taxon>
        <taxon>Bacillati</taxon>
        <taxon>Actinomycetota</taxon>
        <taxon>Actinomycetes</taxon>
        <taxon>Micromonosporales</taxon>
        <taxon>Micromonosporaceae</taxon>
        <taxon>Virgisporangium</taxon>
    </lineage>
</organism>
<evidence type="ECO:0000256" key="1">
    <source>
        <dbReference type="ARBA" id="ARBA00004651"/>
    </source>
</evidence>
<dbReference type="PANTHER" id="PTHR43386">
    <property type="entry name" value="OLIGOPEPTIDE TRANSPORT SYSTEM PERMEASE PROTEIN APPC"/>
    <property type="match status" value="1"/>
</dbReference>
<keyword evidence="3" id="KW-1003">Cell membrane</keyword>
<dbReference type="InterPro" id="IPR050366">
    <property type="entry name" value="BP-dependent_transpt_permease"/>
</dbReference>
<feature type="transmembrane region" description="Helical" evidence="7">
    <location>
        <begin position="204"/>
        <end position="227"/>
    </location>
</feature>
<gene>
    <name evidence="10" type="ORF">Voc01_023650</name>
</gene>
<comment type="similarity">
    <text evidence="7">Belongs to the binding-protein-dependent transport system permease family.</text>
</comment>
<dbReference type="GO" id="GO:0071916">
    <property type="term" value="F:dipeptide transmembrane transporter activity"/>
    <property type="evidence" value="ECO:0007669"/>
    <property type="project" value="TreeGrafter"/>
</dbReference>
<accession>A0A8J3ZSW4</accession>
<reference evidence="10" key="1">
    <citation type="submission" date="2021-01" db="EMBL/GenBank/DDBJ databases">
        <title>Whole genome shotgun sequence of Virgisporangium ochraceum NBRC 16418.</title>
        <authorList>
            <person name="Komaki H."/>
            <person name="Tamura T."/>
        </authorList>
    </citation>
    <scope>NUCLEOTIDE SEQUENCE</scope>
    <source>
        <strain evidence="10">NBRC 16418</strain>
    </source>
</reference>
<feature type="compositionally biased region" description="Low complexity" evidence="8">
    <location>
        <begin position="302"/>
        <end position="317"/>
    </location>
</feature>
<dbReference type="PROSITE" id="PS50928">
    <property type="entry name" value="ABC_TM1"/>
    <property type="match status" value="1"/>
</dbReference>